<dbReference type="RefSeq" id="WP_302884630.1">
    <property type="nucleotide sequence ID" value="NZ_JAUMIT010000005.1"/>
</dbReference>
<evidence type="ECO:0000256" key="4">
    <source>
        <dbReference type="PIRNR" id="PIRNR018168"/>
    </source>
</evidence>
<evidence type="ECO:0000313" key="7">
    <source>
        <dbReference type="EMBL" id="MDO3695369.1"/>
    </source>
</evidence>
<gene>
    <name evidence="7" type="ORF">QVZ41_11015</name>
</gene>
<organism evidence="7 8">
    <name type="scientific">Wenyingzhuangia gilva</name>
    <dbReference type="NCBI Taxonomy" id="3057677"/>
    <lineage>
        <taxon>Bacteria</taxon>
        <taxon>Pseudomonadati</taxon>
        <taxon>Bacteroidota</taxon>
        <taxon>Flavobacteriia</taxon>
        <taxon>Flavobacteriales</taxon>
        <taxon>Flavobacteriaceae</taxon>
        <taxon>Wenyingzhuangia</taxon>
    </lineage>
</organism>
<comment type="subcellular location">
    <subcellularLocation>
        <location evidence="4">Secreted</location>
    </subcellularLocation>
</comment>
<reference evidence="7" key="1">
    <citation type="submission" date="2023-07" db="EMBL/GenBank/DDBJ databases">
        <title>Wenyingzhuangia sp. chi5 genome sequencing and assembly.</title>
        <authorList>
            <person name="Park S."/>
        </authorList>
    </citation>
    <scope>NUCLEOTIDE SEQUENCE</scope>
    <source>
        <strain evidence="7">Chi5</strain>
    </source>
</reference>
<keyword evidence="8" id="KW-1185">Reference proteome</keyword>
<evidence type="ECO:0000256" key="1">
    <source>
        <dbReference type="ARBA" id="ARBA00007754"/>
    </source>
</evidence>
<comment type="catalytic activity">
    <reaction evidence="4">
        <text>Random hydrolysis of (1-&gt;4)-beta-D-mannosidic linkages in mannans, galactomannans and glucomannans.</text>
        <dbReference type="EC" id="3.2.1.78"/>
    </reaction>
</comment>
<keyword evidence="2 4" id="KW-0378">Hydrolase</keyword>
<dbReference type="PROSITE" id="PS51764">
    <property type="entry name" value="GH26"/>
    <property type="match status" value="1"/>
</dbReference>
<dbReference type="SUPFAM" id="SSF51445">
    <property type="entry name" value="(Trans)glycosidases"/>
    <property type="match status" value="1"/>
</dbReference>
<accession>A0ABT8VTS3</accession>
<evidence type="ECO:0000259" key="6">
    <source>
        <dbReference type="PROSITE" id="PS51764"/>
    </source>
</evidence>
<comment type="similarity">
    <text evidence="1 4 5">Belongs to the glycosyl hydrolase 26 family.</text>
</comment>
<dbReference type="PIRSF" id="PIRSF018168">
    <property type="entry name" value="Mannan-1_4-beta-mannosidase"/>
    <property type="match status" value="1"/>
</dbReference>
<proteinExistence type="inferred from homology"/>
<name>A0ABT8VTS3_9FLAO</name>
<dbReference type="InterPro" id="IPR016714">
    <property type="entry name" value="MANB/E"/>
</dbReference>
<dbReference type="InterPro" id="IPR000805">
    <property type="entry name" value="Glyco_hydro_26"/>
</dbReference>
<dbReference type="Gene3D" id="3.20.20.80">
    <property type="entry name" value="Glycosidases"/>
    <property type="match status" value="1"/>
</dbReference>
<evidence type="ECO:0000256" key="2">
    <source>
        <dbReference type="ARBA" id="ARBA00022801"/>
    </source>
</evidence>
<dbReference type="InterPro" id="IPR017853">
    <property type="entry name" value="GH"/>
</dbReference>
<dbReference type="PANTHER" id="PTHR40079:SF4">
    <property type="entry name" value="GH26 DOMAIN-CONTAINING PROTEIN-RELATED"/>
    <property type="match status" value="1"/>
</dbReference>
<feature type="active site" description="Nucleophile" evidence="5">
    <location>
        <position position="290"/>
    </location>
</feature>
<dbReference type="EMBL" id="JAUMIT010000005">
    <property type="protein sequence ID" value="MDO3695369.1"/>
    <property type="molecule type" value="Genomic_DNA"/>
</dbReference>
<dbReference type="PRINTS" id="PR00739">
    <property type="entry name" value="GLHYDRLASE26"/>
</dbReference>
<dbReference type="Pfam" id="PF02156">
    <property type="entry name" value="Glyco_hydro_26"/>
    <property type="match status" value="1"/>
</dbReference>
<feature type="domain" description="GH26" evidence="6">
    <location>
        <begin position="28"/>
        <end position="355"/>
    </location>
</feature>
<keyword evidence="4" id="KW-0119">Carbohydrate metabolism</keyword>
<evidence type="ECO:0000256" key="5">
    <source>
        <dbReference type="PROSITE-ProRule" id="PRU01100"/>
    </source>
</evidence>
<keyword evidence="4" id="KW-0964">Secreted</keyword>
<protein>
    <recommendedName>
        <fullName evidence="4">Mannan endo-1,4-beta-mannosidase</fullName>
        <ecNumber evidence="4">3.2.1.78</ecNumber>
    </recommendedName>
</protein>
<evidence type="ECO:0000313" key="8">
    <source>
        <dbReference type="Proteomes" id="UP001168642"/>
    </source>
</evidence>
<keyword evidence="3 4" id="KW-0326">Glycosidase</keyword>
<dbReference type="EC" id="3.2.1.78" evidence="4"/>
<sequence length="362" mass="42453">MVIFLHSCKPFYNSVYTKPNLVDYKPSKELKKLHKKLFYISKTGFAVGHQDGTSYGIGWKQSDFPETIKSDVNDIVGDFPAVYGFDISGIEYQNEYNIDTVPFVTMRKLMIDAYSKGGIITVSWHANNPVTDGNSWDKTPAVSDILNNPEVTLKYDRWLKLVADYLKTIMYKGKQIPIVFRPLHEMNGSWFWWGNPNCNPEDYKLLWQKTVSSLRDQHQLHNLIYVYSPNRLEPKDHYLDYYPGDEFVDVLGIDIYDFKDSKTYAKSVVNDLKIVKELAIKRNKLYAFTETGQEAITTNNWYTEILYPKIKDSGISWILFWRNYSKTHHYMPYKTHSSEQDFKKFKNLPKTLFLQDINKLKL</sequence>
<feature type="active site" description="Proton donor" evidence="5">
    <location>
        <position position="185"/>
    </location>
</feature>
<dbReference type="GO" id="GO:0016787">
    <property type="term" value="F:hydrolase activity"/>
    <property type="evidence" value="ECO:0007669"/>
    <property type="project" value="UniProtKB-KW"/>
</dbReference>
<evidence type="ECO:0000256" key="3">
    <source>
        <dbReference type="ARBA" id="ARBA00023295"/>
    </source>
</evidence>
<comment type="caution">
    <text evidence="7">The sequence shown here is derived from an EMBL/GenBank/DDBJ whole genome shotgun (WGS) entry which is preliminary data.</text>
</comment>
<dbReference type="PANTHER" id="PTHR40079">
    <property type="entry name" value="MANNAN ENDO-1,4-BETA-MANNOSIDASE E-RELATED"/>
    <property type="match status" value="1"/>
</dbReference>
<dbReference type="InterPro" id="IPR022790">
    <property type="entry name" value="GH26_dom"/>
</dbReference>
<dbReference type="Proteomes" id="UP001168642">
    <property type="component" value="Unassembled WGS sequence"/>
</dbReference>